<accession>A0ABW6WIL1</accession>
<dbReference type="RefSeq" id="WP_020512183.1">
    <property type="nucleotide sequence ID" value="NZ_JBIAZU010000004.1"/>
</dbReference>
<organism evidence="1 2">
    <name type="scientific">Paractinoplanes globisporus</name>
    <dbReference type="NCBI Taxonomy" id="113565"/>
    <lineage>
        <taxon>Bacteria</taxon>
        <taxon>Bacillati</taxon>
        <taxon>Actinomycetota</taxon>
        <taxon>Actinomycetes</taxon>
        <taxon>Micromonosporales</taxon>
        <taxon>Micromonosporaceae</taxon>
        <taxon>Paractinoplanes</taxon>
    </lineage>
</organism>
<evidence type="ECO:0008006" key="3">
    <source>
        <dbReference type="Google" id="ProtNLM"/>
    </source>
</evidence>
<evidence type="ECO:0000313" key="1">
    <source>
        <dbReference type="EMBL" id="MFF5292469.1"/>
    </source>
</evidence>
<sequence>MKAGRFHEYRDLSVLRYEDVELSAVHAQAAAGELHGRTVIVAPTA</sequence>
<reference evidence="1 2" key="1">
    <citation type="submission" date="2024-10" db="EMBL/GenBank/DDBJ databases">
        <title>The Natural Products Discovery Center: Release of the First 8490 Sequenced Strains for Exploring Actinobacteria Biosynthetic Diversity.</title>
        <authorList>
            <person name="Kalkreuter E."/>
            <person name="Kautsar S.A."/>
            <person name="Yang D."/>
            <person name="Bader C.D."/>
            <person name="Teijaro C.N."/>
            <person name="Fluegel L."/>
            <person name="Davis C.M."/>
            <person name="Simpson J.R."/>
            <person name="Lauterbach L."/>
            <person name="Steele A.D."/>
            <person name="Gui C."/>
            <person name="Meng S."/>
            <person name="Li G."/>
            <person name="Viehrig K."/>
            <person name="Ye F."/>
            <person name="Su P."/>
            <person name="Kiefer A.F."/>
            <person name="Nichols A."/>
            <person name="Cepeda A.J."/>
            <person name="Yan W."/>
            <person name="Fan B."/>
            <person name="Jiang Y."/>
            <person name="Adhikari A."/>
            <person name="Zheng C.-J."/>
            <person name="Schuster L."/>
            <person name="Cowan T.M."/>
            <person name="Smanski M.J."/>
            <person name="Chevrette M.G."/>
            <person name="De Carvalho L.P.S."/>
            <person name="Shen B."/>
        </authorList>
    </citation>
    <scope>NUCLEOTIDE SEQUENCE [LARGE SCALE GENOMIC DNA]</scope>
    <source>
        <strain evidence="1 2">NPDC000087</strain>
    </source>
</reference>
<keyword evidence="2" id="KW-1185">Reference proteome</keyword>
<gene>
    <name evidence="1" type="ORF">ACFY35_23760</name>
</gene>
<comment type="caution">
    <text evidence="1">The sequence shown here is derived from an EMBL/GenBank/DDBJ whole genome shotgun (WGS) entry which is preliminary data.</text>
</comment>
<name>A0ABW6WIL1_9ACTN</name>
<protein>
    <recommendedName>
        <fullName evidence="3">Quinone oxidoreductase</fullName>
    </recommendedName>
</protein>
<evidence type="ECO:0000313" key="2">
    <source>
        <dbReference type="Proteomes" id="UP001602245"/>
    </source>
</evidence>
<proteinExistence type="predicted"/>
<dbReference type="Proteomes" id="UP001602245">
    <property type="component" value="Unassembled WGS sequence"/>
</dbReference>
<dbReference type="EMBL" id="JBIAZU010000004">
    <property type="protein sequence ID" value="MFF5292469.1"/>
    <property type="molecule type" value="Genomic_DNA"/>
</dbReference>